<dbReference type="SUPFAM" id="SSF56672">
    <property type="entry name" value="DNA/RNA polymerases"/>
    <property type="match status" value="1"/>
</dbReference>
<proteinExistence type="predicted"/>
<evidence type="ECO:0000313" key="3">
    <source>
        <dbReference type="Proteomes" id="UP000230750"/>
    </source>
</evidence>
<dbReference type="CDD" id="cd01650">
    <property type="entry name" value="RT_nLTR_like"/>
    <property type="match status" value="1"/>
</dbReference>
<dbReference type="OrthoDB" id="10062389at2759"/>
<accession>A0A2G8JIE9</accession>
<protein>
    <submittedName>
        <fullName evidence="2">Putative RNA-directed DNA polymerase from mobile element jockey-like</fullName>
    </submittedName>
</protein>
<dbReference type="InterPro" id="IPR000477">
    <property type="entry name" value="RT_dom"/>
</dbReference>
<keyword evidence="2" id="KW-0808">Transferase</keyword>
<reference evidence="2 3" key="1">
    <citation type="journal article" date="2017" name="PLoS Biol.">
        <title>The sea cucumber genome provides insights into morphological evolution and visceral regeneration.</title>
        <authorList>
            <person name="Zhang X."/>
            <person name="Sun L."/>
            <person name="Yuan J."/>
            <person name="Sun Y."/>
            <person name="Gao Y."/>
            <person name="Zhang L."/>
            <person name="Li S."/>
            <person name="Dai H."/>
            <person name="Hamel J.F."/>
            <person name="Liu C."/>
            <person name="Yu Y."/>
            <person name="Liu S."/>
            <person name="Lin W."/>
            <person name="Guo K."/>
            <person name="Jin S."/>
            <person name="Xu P."/>
            <person name="Storey K.B."/>
            <person name="Huan P."/>
            <person name="Zhang T."/>
            <person name="Zhou Y."/>
            <person name="Zhang J."/>
            <person name="Lin C."/>
            <person name="Li X."/>
            <person name="Xing L."/>
            <person name="Huo D."/>
            <person name="Sun M."/>
            <person name="Wang L."/>
            <person name="Mercier A."/>
            <person name="Li F."/>
            <person name="Yang H."/>
            <person name="Xiang J."/>
        </authorList>
    </citation>
    <scope>NUCLEOTIDE SEQUENCE [LARGE SCALE GENOMIC DNA]</scope>
    <source>
        <strain evidence="2">Shaxun</strain>
        <tissue evidence="2">Muscle</tissue>
    </source>
</reference>
<keyword evidence="2" id="KW-0695">RNA-directed DNA polymerase</keyword>
<dbReference type="Proteomes" id="UP000230750">
    <property type="component" value="Unassembled WGS sequence"/>
</dbReference>
<evidence type="ECO:0000313" key="2">
    <source>
        <dbReference type="EMBL" id="PIK35511.1"/>
    </source>
</evidence>
<dbReference type="InterPro" id="IPR043502">
    <property type="entry name" value="DNA/RNA_pol_sf"/>
</dbReference>
<keyword evidence="2" id="KW-0548">Nucleotidyltransferase</keyword>
<organism evidence="2 3">
    <name type="scientific">Stichopus japonicus</name>
    <name type="common">Sea cucumber</name>
    <dbReference type="NCBI Taxonomy" id="307972"/>
    <lineage>
        <taxon>Eukaryota</taxon>
        <taxon>Metazoa</taxon>
        <taxon>Echinodermata</taxon>
        <taxon>Eleutherozoa</taxon>
        <taxon>Echinozoa</taxon>
        <taxon>Holothuroidea</taxon>
        <taxon>Aspidochirotacea</taxon>
        <taxon>Aspidochirotida</taxon>
        <taxon>Stichopodidae</taxon>
        <taxon>Apostichopus</taxon>
    </lineage>
</organism>
<keyword evidence="3" id="KW-1185">Reference proteome</keyword>
<dbReference type="PANTHER" id="PTHR33332">
    <property type="entry name" value="REVERSE TRANSCRIPTASE DOMAIN-CONTAINING PROTEIN"/>
    <property type="match status" value="1"/>
</dbReference>
<evidence type="ECO:0000259" key="1">
    <source>
        <dbReference type="PROSITE" id="PS50878"/>
    </source>
</evidence>
<name>A0A2G8JIE9_STIJA</name>
<comment type="caution">
    <text evidence="2">The sequence shown here is derived from an EMBL/GenBank/DDBJ whole genome shotgun (WGS) entry which is preliminary data.</text>
</comment>
<sequence length="231" mass="26940">MEHIICSSIMSFASHNDIFYALQHSFRNKRSCESQLLEFIEDVSHNMQNGHQTDVCMLDFSKAFDKVDHIRLIEKLKWYGSTNDWIKSLLTNRTHSVVLDGVASSSIHVTSGVLQGSVLGPCLFLFYINGIAQNLHSTTRLFADVAMIYMAMKNEMDAKLMQKDLDTLQNWENQWMMEFHPEKCEVISITRKRKPKIFAYTLHGLELKHVWYTKYLGVHITHNLRWDKQVL</sequence>
<gene>
    <name evidence="2" type="ORF">BSL78_27667</name>
</gene>
<dbReference type="AlphaFoldDB" id="A0A2G8JIE9"/>
<dbReference type="PROSITE" id="PS50878">
    <property type="entry name" value="RT_POL"/>
    <property type="match status" value="1"/>
</dbReference>
<dbReference type="GO" id="GO:0003964">
    <property type="term" value="F:RNA-directed DNA polymerase activity"/>
    <property type="evidence" value="ECO:0007669"/>
    <property type="project" value="UniProtKB-KW"/>
</dbReference>
<dbReference type="EMBL" id="MRZV01001884">
    <property type="protein sequence ID" value="PIK35511.1"/>
    <property type="molecule type" value="Genomic_DNA"/>
</dbReference>
<feature type="domain" description="Reverse transcriptase" evidence="1">
    <location>
        <begin position="1"/>
        <end position="202"/>
    </location>
</feature>
<dbReference type="Pfam" id="PF00078">
    <property type="entry name" value="RVT_1"/>
    <property type="match status" value="1"/>
</dbReference>